<keyword evidence="3" id="KW-1185">Reference proteome</keyword>
<proteinExistence type="predicted"/>
<dbReference type="AlphaFoldDB" id="A0A1G8AX60"/>
<dbReference type="EMBL" id="FNCN01000013">
    <property type="protein sequence ID" value="SDH25454.1"/>
    <property type="molecule type" value="Genomic_DNA"/>
</dbReference>
<accession>A0A1G8AX60</accession>
<reference evidence="2 3" key="1">
    <citation type="submission" date="2016-10" db="EMBL/GenBank/DDBJ databases">
        <authorList>
            <person name="de Groot N.N."/>
        </authorList>
    </citation>
    <scope>NUCLEOTIDE SEQUENCE [LARGE SCALE GENOMIC DNA]</scope>
    <source>
        <strain evidence="2 3">CPCC 201354</strain>
    </source>
</reference>
<evidence type="ECO:0000256" key="1">
    <source>
        <dbReference type="SAM" id="MobiDB-lite"/>
    </source>
</evidence>
<name>A0A1G8AX60_9ACTN</name>
<protein>
    <submittedName>
        <fullName evidence="2">Uncharacterized protein</fullName>
    </submittedName>
</protein>
<feature type="region of interest" description="Disordered" evidence="1">
    <location>
        <begin position="131"/>
        <end position="158"/>
    </location>
</feature>
<dbReference type="Proteomes" id="UP000198923">
    <property type="component" value="Unassembled WGS sequence"/>
</dbReference>
<evidence type="ECO:0000313" key="2">
    <source>
        <dbReference type="EMBL" id="SDH25454.1"/>
    </source>
</evidence>
<sequence>MPASRHRFSSPLRGIATHSVRAGLAHTQGVLIAPTRDRNAECHQSVISASRSHCPYEGSQLDAAEFGVFRVLVLIAPTRDRTPLPRRADCLVGRVAGLAVWVLAALVRRAEVSGVGPVPVQESVGLGVRGGAGAWTEERRERSDQSDEGKHRVKSPLAARRRRAINTAPSPRREASPSNTAPAIHACQDRFAPEARKLALPFAVLTVTRLPEQVTDGVSVPGTTTVSRAGAAGETTAAAGTRCM</sequence>
<evidence type="ECO:0000313" key="3">
    <source>
        <dbReference type="Proteomes" id="UP000198923"/>
    </source>
</evidence>
<organism evidence="2 3">
    <name type="scientific">Sinosporangium album</name>
    <dbReference type="NCBI Taxonomy" id="504805"/>
    <lineage>
        <taxon>Bacteria</taxon>
        <taxon>Bacillati</taxon>
        <taxon>Actinomycetota</taxon>
        <taxon>Actinomycetes</taxon>
        <taxon>Streptosporangiales</taxon>
        <taxon>Streptosporangiaceae</taxon>
        <taxon>Sinosporangium</taxon>
    </lineage>
</organism>
<gene>
    <name evidence="2" type="ORF">SAMN05421505_11331</name>
</gene>
<feature type="compositionally biased region" description="Basic and acidic residues" evidence="1">
    <location>
        <begin position="136"/>
        <end position="150"/>
    </location>
</feature>